<reference evidence="2" key="1">
    <citation type="submission" date="2016-09" db="EMBL/GenBank/DDBJ databases">
        <title>Acidihalobacter prosperus F5.</title>
        <authorList>
            <person name="Khaleque H.N."/>
            <person name="Ramsay J.P."/>
            <person name="Kaksonen A.H."/>
            <person name="Boxall N.J."/>
            <person name="Watkin E.L.J."/>
        </authorList>
    </citation>
    <scope>NUCLEOTIDE SEQUENCE [LARGE SCALE GENOMIC DNA]</scope>
    <source>
        <strain evidence="2">F5</strain>
    </source>
</reference>
<protein>
    <submittedName>
        <fullName evidence="1">2Fe-2S ferredoxin</fullName>
    </submittedName>
</protein>
<gene>
    <name evidence="1" type="ORF">BI364_01690</name>
</gene>
<evidence type="ECO:0000313" key="1">
    <source>
        <dbReference type="EMBL" id="AOU99468.1"/>
    </source>
</evidence>
<dbReference type="SUPFAM" id="SSF52833">
    <property type="entry name" value="Thioredoxin-like"/>
    <property type="match status" value="1"/>
</dbReference>
<accession>A0A1D8ISG6</accession>
<name>A0A1D8ISG6_9GAMM</name>
<dbReference type="RefSeq" id="WP_070079816.1">
    <property type="nucleotide sequence ID" value="NZ_CP017415.1"/>
</dbReference>
<dbReference type="EMBL" id="CP017415">
    <property type="protein sequence ID" value="AOU99468.1"/>
    <property type="molecule type" value="Genomic_DNA"/>
</dbReference>
<dbReference type="KEGG" id="aprs:BI364_01690"/>
<evidence type="ECO:0000313" key="2">
    <source>
        <dbReference type="Proteomes" id="UP000095401"/>
    </source>
</evidence>
<dbReference type="AlphaFoldDB" id="A0A1D8ISG6"/>
<organism evidence="1 2">
    <name type="scientific">Acidihalobacter yilgarnensis</name>
    <dbReference type="NCBI Taxonomy" id="2819280"/>
    <lineage>
        <taxon>Bacteria</taxon>
        <taxon>Pseudomonadati</taxon>
        <taxon>Pseudomonadota</taxon>
        <taxon>Gammaproteobacteria</taxon>
        <taxon>Chromatiales</taxon>
        <taxon>Ectothiorhodospiraceae</taxon>
        <taxon>Acidihalobacter</taxon>
    </lineage>
</organism>
<dbReference type="CDD" id="cd02980">
    <property type="entry name" value="TRX_Fd_family"/>
    <property type="match status" value="1"/>
</dbReference>
<dbReference type="Proteomes" id="UP000095401">
    <property type="component" value="Chromosome"/>
</dbReference>
<dbReference type="Gene3D" id="3.40.30.10">
    <property type="entry name" value="Glutaredoxin"/>
    <property type="match status" value="1"/>
</dbReference>
<proteinExistence type="predicted"/>
<sequence length="102" mass="11493">MSYYERHVFFCTNQREGGKACCGDHGSAELRAYAKERTKELAIAGAGRVRVNIAGCMGRCEEGPVLVVYPEGVWYTYEDKADLDEIIEEHLQHGRIVDALRI</sequence>
<dbReference type="InterPro" id="IPR036249">
    <property type="entry name" value="Thioredoxin-like_sf"/>
</dbReference>
<keyword evidence="2" id="KW-1185">Reference proteome</keyword>